<evidence type="ECO:0000256" key="3">
    <source>
        <dbReference type="ARBA" id="ARBA00022475"/>
    </source>
</evidence>
<comment type="caution">
    <text evidence="9">The sequence shown here is derived from an EMBL/GenBank/DDBJ whole genome shotgun (WGS) entry which is preliminary data.</text>
</comment>
<reference evidence="9" key="1">
    <citation type="submission" date="2020-12" db="EMBL/GenBank/DDBJ databases">
        <title>Clostridium thailandense sp. nov., a novel acetogenic bacterium isolated from peat land soil in Thailand.</title>
        <authorList>
            <person name="Chaikitkaew S."/>
            <person name="Birkeland N.K."/>
        </authorList>
    </citation>
    <scope>NUCLEOTIDE SEQUENCE</scope>
    <source>
        <strain evidence="9">PL3</strain>
    </source>
</reference>
<keyword evidence="5 7" id="KW-1133">Transmembrane helix</keyword>
<proteinExistence type="inferred from homology"/>
<keyword evidence="3" id="KW-1003">Cell membrane</keyword>
<gene>
    <name evidence="9" type="ORF">I6U48_28950</name>
</gene>
<evidence type="ECO:0000256" key="5">
    <source>
        <dbReference type="ARBA" id="ARBA00022989"/>
    </source>
</evidence>
<dbReference type="GO" id="GO:0005886">
    <property type="term" value="C:plasma membrane"/>
    <property type="evidence" value="ECO:0007669"/>
    <property type="project" value="UniProtKB-SubCell"/>
</dbReference>
<keyword evidence="4 7" id="KW-0812">Transmembrane</keyword>
<feature type="transmembrane region" description="Helical" evidence="7">
    <location>
        <begin position="178"/>
        <end position="198"/>
    </location>
</feature>
<accession>A0A949U3V4</accession>
<keyword evidence="6 7" id="KW-0472">Membrane</keyword>
<dbReference type="PANTHER" id="PTHR42920:SF5">
    <property type="entry name" value="EAMA DOMAIN-CONTAINING PROTEIN"/>
    <property type="match status" value="1"/>
</dbReference>
<evidence type="ECO:0000259" key="8">
    <source>
        <dbReference type="Pfam" id="PF00892"/>
    </source>
</evidence>
<feature type="transmembrane region" description="Helical" evidence="7">
    <location>
        <begin position="98"/>
        <end position="114"/>
    </location>
</feature>
<keyword evidence="10" id="KW-1185">Reference proteome</keyword>
<feature type="transmembrane region" description="Helical" evidence="7">
    <location>
        <begin position="240"/>
        <end position="261"/>
    </location>
</feature>
<evidence type="ECO:0000313" key="10">
    <source>
        <dbReference type="Proteomes" id="UP000694308"/>
    </source>
</evidence>
<dbReference type="PANTHER" id="PTHR42920">
    <property type="entry name" value="OS03G0707200 PROTEIN-RELATED"/>
    <property type="match status" value="1"/>
</dbReference>
<evidence type="ECO:0000256" key="7">
    <source>
        <dbReference type="SAM" id="Phobius"/>
    </source>
</evidence>
<feature type="transmembrane region" description="Helical" evidence="7">
    <location>
        <begin position="73"/>
        <end position="92"/>
    </location>
</feature>
<dbReference type="AlphaFoldDB" id="A0A949U3V4"/>
<protein>
    <submittedName>
        <fullName evidence="9">DMT family transporter</fullName>
    </submittedName>
</protein>
<feature type="transmembrane region" description="Helical" evidence="7">
    <location>
        <begin position="210"/>
        <end position="228"/>
    </location>
</feature>
<sequence length="306" mass="33999">MSKHNKTVLLATFSLAFVAIFWGTSYAIVKDSLNDIKPFQLMTLRFGLSTIILSLIFWKKLKKINKRDLCQGSIIGVFLFLAFLTLVIGILYTTASKQSFLVGAYIIIVPFLAWGINKRVPNRYEIIGALISIVGIGLLTLDGSLYINKGDVISIFCSISFACHMIAIEYFSKDSDPIISTIVQFAIGSILFVMLTGIFESYKINFTPKMIKSTAYLVIVTTVIPFLVQNIAQKYISSTSTALIFTLESAFGGIFALFFLNETMTCKMIAGSIVIFLGIITEETKLSFLKKLKRTKSDVVSDTHVM</sequence>
<dbReference type="InterPro" id="IPR000620">
    <property type="entry name" value="EamA_dom"/>
</dbReference>
<evidence type="ECO:0000256" key="4">
    <source>
        <dbReference type="ARBA" id="ARBA00022692"/>
    </source>
</evidence>
<comment type="similarity">
    <text evidence="2">Belongs to the EamA transporter family.</text>
</comment>
<feature type="transmembrane region" description="Helical" evidence="7">
    <location>
        <begin position="43"/>
        <end position="61"/>
    </location>
</feature>
<evidence type="ECO:0000256" key="1">
    <source>
        <dbReference type="ARBA" id="ARBA00004651"/>
    </source>
</evidence>
<dbReference type="InterPro" id="IPR051258">
    <property type="entry name" value="Diverse_Substrate_Transporter"/>
</dbReference>
<organism evidence="9 10">
    <name type="scientific">Clostridium thailandense</name>
    <dbReference type="NCBI Taxonomy" id="2794346"/>
    <lineage>
        <taxon>Bacteria</taxon>
        <taxon>Bacillati</taxon>
        <taxon>Bacillota</taxon>
        <taxon>Clostridia</taxon>
        <taxon>Eubacteriales</taxon>
        <taxon>Clostridiaceae</taxon>
        <taxon>Clostridium</taxon>
    </lineage>
</organism>
<feature type="domain" description="EamA" evidence="8">
    <location>
        <begin position="149"/>
        <end position="280"/>
    </location>
</feature>
<comment type="subcellular location">
    <subcellularLocation>
        <location evidence="1">Cell membrane</location>
        <topology evidence="1">Multi-pass membrane protein</topology>
    </subcellularLocation>
</comment>
<dbReference type="RefSeq" id="WP_218323979.1">
    <property type="nucleotide sequence ID" value="NZ_JAEEGC010000227.1"/>
</dbReference>
<name>A0A949U3V4_9CLOT</name>
<feature type="transmembrane region" description="Helical" evidence="7">
    <location>
        <begin position="126"/>
        <end position="147"/>
    </location>
</feature>
<dbReference type="EMBL" id="JAEEGC010000227">
    <property type="protein sequence ID" value="MBV7276901.1"/>
    <property type="molecule type" value="Genomic_DNA"/>
</dbReference>
<dbReference type="Proteomes" id="UP000694308">
    <property type="component" value="Unassembled WGS sequence"/>
</dbReference>
<evidence type="ECO:0000256" key="2">
    <source>
        <dbReference type="ARBA" id="ARBA00007362"/>
    </source>
</evidence>
<evidence type="ECO:0000256" key="6">
    <source>
        <dbReference type="ARBA" id="ARBA00023136"/>
    </source>
</evidence>
<dbReference type="Pfam" id="PF00892">
    <property type="entry name" value="EamA"/>
    <property type="match status" value="2"/>
</dbReference>
<evidence type="ECO:0000313" key="9">
    <source>
        <dbReference type="EMBL" id="MBV7276901.1"/>
    </source>
</evidence>
<feature type="domain" description="EamA" evidence="8">
    <location>
        <begin position="14"/>
        <end position="140"/>
    </location>
</feature>